<dbReference type="AlphaFoldDB" id="A0A5B3GIC0"/>
<evidence type="ECO:0000313" key="2">
    <source>
        <dbReference type="Proteomes" id="UP000322658"/>
    </source>
</evidence>
<organism evidence="1 2">
    <name type="scientific">Alistipes shahii</name>
    <dbReference type="NCBI Taxonomy" id="328814"/>
    <lineage>
        <taxon>Bacteria</taxon>
        <taxon>Pseudomonadati</taxon>
        <taxon>Bacteroidota</taxon>
        <taxon>Bacteroidia</taxon>
        <taxon>Bacteroidales</taxon>
        <taxon>Rikenellaceae</taxon>
        <taxon>Alistipes</taxon>
    </lineage>
</organism>
<dbReference type="RefSeq" id="WP_130064007.1">
    <property type="nucleotide sequence ID" value="NZ_VVXJ01000036.1"/>
</dbReference>
<evidence type="ECO:0000313" key="1">
    <source>
        <dbReference type="EMBL" id="KAA2373261.1"/>
    </source>
</evidence>
<reference evidence="1 2" key="1">
    <citation type="journal article" date="2019" name="Nat. Med.">
        <title>A library of human gut bacterial isolates paired with longitudinal multiomics data enables mechanistic microbiome research.</title>
        <authorList>
            <person name="Poyet M."/>
            <person name="Groussin M."/>
            <person name="Gibbons S.M."/>
            <person name="Avila-Pacheco J."/>
            <person name="Jiang X."/>
            <person name="Kearney S.M."/>
            <person name="Perrotta A.R."/>
            <person name="Berdy B."/>
            <person name="Zhao S."/>
            <person name="Lieberman T.D."/>
            <person name="Swanson P.K."/>
            <person name="Smith M."/>
            <person name="Roesemann S."/>
            <person name="Alexander J.E."/>
            <person name="Rich S.A."/>
            <person name="Livny J."/>
            <person name="Vlamakis H."/>
            <person name="Clish C."/>
            <person name="Bullock K."/>
            <person name="Deik A."/>
            <person name="Scott J."/>
            <person name="Pierce K.A."/>
            <person name="Xavier R.J."/>
            <person name="Alm E.J."/>
        </authorList>
    </citation>
    <scope>NUCLEOTIDE SEQUENCE [LARGE SCALE GENOMIC DNA]</scope>
    <source>
        <strain evidence="1 2">BIOML-A1</strain>
    </source>
</reference>
<name>A0A5B3GIC0_9BACT</name>
<dbReference type="Proteomes" id="UP000322658">
    <property type="component" value="Unassembled WGS sequence"/>
</dbReference>
<dbReference type="EMBL" id="VVXJ01000036">
    <property type="protein sequence ID" value="KAA2373261.1"/>
    <property type="molecule type" value="Genomic_DNA"/>
</dbReference>
<comment type="caution">
    <text evidence="1">The sequence shown here is derived from an EMBL/GenBank/DDBJ whole genome shotgun (WGS) entry which is preliminary data.</text>
</comment>
<protein>
    <recommendedName>
        <fullName evidence="3">Bbp37</fullName>
    </recommendedName>
</protein>
<proteinExistence type="predicted"/>
<gene>
    <name evidence="1" type="ORF">F2Y07_12830</name>
</gene>
<accession>A0A5B3GIC0</accession>
<evidence type="ECO:0008006" key="3">
    <source>
        <dbReference type="Google" id="ProtNLM"/>
    </source>
</evidence>
<sequence>MQKSPNYITKLQPDEIFVFGSNLAGMHGGGAARLAYQRFGAVWGQGVGLQGQSYAIPTMQGGVETIQPYVDEFIEFAKQHPQLKFLVTEIGCGIAGFSPSEIAPLFEQAREVKNIYLPERFWMVLK</sequence>